<dbReference type="Gene3D" id="6.10.250.2560">
    <property type="match status" value="1"/>
</dbReference>
<keyword evidence="9" id="KW-1185">Reference proteome</keyword>
<evidence type="ECO:0000259" key="7">
    <source>
        <dbReference type="PROSITE" id="PS51391"/>
    </source>
</evidence>
<dbReference type="CDD" id="cd16981">
    <property type="entry name" value="CID_RPRD_like"/>
    <property type="match status" value="1"/>
</dbReference>
<sequence length="970" mass="108639">MEPKLPLSDVSADMEFNTIAFEKKLTGLKDSQDSINSCCHWCLQNRQHHKKIVSSWLNVLKRVKIEHRLTLFYLANDVIQYSKRRNYDFVESWGTTLQKATTMVRDEKIKHKILRIFKIWEERGIYGDEFIADLSGLISASPSVRKGDETHEFQSSYLIQKIRTCSKLENDTDVKLTLLKEHNPKIQIESDLLISSLKDRAHVDDVEKELDDYTKQMDNYINALKHEIKSRIQVISLLTQAETQLENDKKDVKLVTTAYRTFSTRVKNLKKKLDEKLPTLSSPVPSPDINAPSPSSDSDIELSIVTTAAAVTTAPPTPVTTEVLFTNPGYYNPVPPPDIETNFNQGNNFSSFIGSNMSFNLGNLNTSSLFSGNKVTSTTPPPVPTTPSYSINNTISSLFPSISCPPPPPSPTANYPYGTSHAPLLPPPMPPFSKAEDRYGNTTYSDSYSNSNSTFTYEAPNTPAYPTTIPDLGQPPPTTTYESFNTNYVNPYQNPDPPLPTYPSLPVANSGSTLDDYNPAEELETWDPEPGWEPPPVVQDTPDSPPMSEKTGYTDPVEYHDEIMYVGASDVDHRVLPSLINDSVSKDGKNLHRNKDVDHRNLISLTGSPSDVRSSWSNKNDQDFRNPVKPAKKNADQDYRVPFIESLKLPPPPPPPQALTNDATDSQFNPNYNTSTNPFSLSTNSNSYSNTKSIDAFTPLSSNSSRINNYAMDSNYINSNLSIPAEYSPRLNDQPTKSKFLNQSKKIQDNVESIDMDLSDDNENDQNYSADETSFEDCFEPPSDLLDDVDANNFLDNVNENLDLEDLVVEDMEPLDEPTNVAAETSSFMVNPMYSVPPPPFEKLSLSNINMNVQEPPPNWIDQKYKQDNSGEKVFVPEPVIRNDFGNFRGRGTIMRGNFNNTGLRGNWVNNNNRGTTVPRGILRGGMNFRGFIPRGRGRGRGFRGRGRGDGIRGRGDFRGRADFRNRGGF</sequence>
<dbReference type="InterPro" id="IPR008942">
    <property type="entry name" value="ENTH_VHS"/>
</dbReference>
<feature type="compositionally biased region" description="Acidic residues" evidence="6">
    <location>
        <begin position="518"/>
        <end position="527"/>
    </location>
</feature>
<feature type="region of interest" description="Disordered" evidence="6">
    <location>
        <begin position="410"/>
        <end position="435"/>
    </location>
</feature>
<dbReference type="PANTHER" id="PTHR12460">
    <property type="entry name" value="CYCLIN-DEPENDENT KINASE INHIBITOR-RELATED PROTEIN"/>
    <property type="match status" value="1"/>
</dbReference>
<dbReference type="SUPFAM" id="SSF48464">
    <property type="entry name" value="ENTH/VHS domain"/>
    <property type="match status" value="1"/>
</dbReference>
<feature type="region of interest" description="Disordered" evidence="6">
    <location>
        <begin position="600"/>
        <end position="672"/>
    </location>
</feature>
<evidence type="ECO:0000256" key="2">
    <source>
        <dbReference type="ARBA" id="ARBA00022553"/>
    </source>
</evidence>
<feature type="compositionally biased region" description="Polar residues" evidence="6">
    <location>
        <begin position="658"/>
        <end position="672"/>
    </location>
</feature>
<evidence type="ECO:0000256" key="3">
    <source>
        <dbReference type="ARBA" id="ARBA00022990"/>
    </source>
</evidence>
<organism evidence="8 9">
    <name type="scientific">Aquatica leii</name>
    <dbReference type="NCBI Taxonomy" id="1421715"/>
    <lineage>
        <taxon>Eukaryota</taxon>
        <taxon>Metazoa</taxon>
        <taxon>Ecdysozoa</taxon>
        <taxon>Arthropoda</taxon>
        <taxon>Hexapoda</taxon>
        <taxon>Insecta</taxon>
        <taxon>Pterygota</taxon>
        <taxon>Neoptera</taxon>
        <taxon>Endopterygota</taxon>
        <taxon>Coleoptera</taxon>
        <taxon>Polyphaga</taxon>
        <taxon>Elateriformia</taxon>
        <taxon>Elateroidea</taxon>
        <taxon>Lampyridae</taxon>
        <taxon>Luciolinae</taxon>
        <taxon>Aquatica</taxon>
    </lineage>
</organism>
<gene>
    <name evidence="8" type="ORF">RN001_000184</name>
</gene>
<name>A0AAN7PEZ7_9COLE</name>
<comment type="caution">
    <text evidence="8">The sequence shown here is derived from an EMBL/GenBank/DDBJ whole genome shotgun (WGS) entry which is preliminary data.</text>
</comment>
<evidence type="ECO:0000313" key="9">
    <source>
        <dbReference type="Proteomes" id="UP001353858"/>
    </source>
</evidence>
<feature type="region of interest" description="Disordered" evidence="6">
    <location>
        <begin position="277"/>
        <end position="298"/>
    </location>
</feature>
<dbReference type="PANTHER" id="PTHR12460:SF40">
    <property type="entry name" value="REGULATION OF NUCLEAR PRE-MRNA DOMAIN-CONTAINING PROTEIN 2"/>
    <property type="match status" value="1"/>
</dbReference>
<evidence type="ECO:0000313" key="8">
    <source>
        <dbReference type="EMBL" id="KAK4883913.1"/>
    </source>
</evidence>
<keyword evidence="2" id="KW-0597">Phosphoprotein</keyword>
<feature type="compositionally biased region" description="Basic residues" evidence="6">
    <location>
        <begin position="936"/>
        <end position="946"/>
    </location>
</feature>
<accession>A0AAN7PEZ7</accession>
<dbReference type="PROSITE" id="PS51391">
    <property type="entry name" value="CID"/>
    <property type="match status" value="1"/>
</dbReference>
<feature type="compositionally biased region" description="Polar residues" evidence="6">
    <location>
        <begin position="603"/>
        <end position="619"/>
    </location>
</feature>
<dbReference type="AlphaFoldDB" id="A0AAN7PEZ7"/>
<dbReference type="Pfam" id="PF04818">
    <property type="entry name" value="CID"/>
    <property type="match status" value="1"/>
</dbReference>
<evidence type="ECO:0000256" key="1">
    <source>
        <dbReference type="ARBA" id="ARBA00022481"/>
    </source>
</evidence>
<keyword evidence="3" id="KW-0007">Acetylation</keyword>
<comment type="subunit">
    <text evidence="4">Associates with the RNA polymerase II complex.</text>
</comment>
<evidence type="ECO:0000256" key="6">
    <source>
        <dbReference type="SAM" id="MobiDB-lite"/>
    </source>
</evidence>
<protein>
    <recommendedName>
        <fullName evidence="5">Regulation of nuclear pre-mRNA domain-containing protein 2</fullName>
    </recommendedName>
</protein>
<proteinExistence type="predicted"/>
<evidence type="ECO:0000256" key="4">
    <source>
        <dbReference type="ARBA" id="ARBA00062892"/>
    </source>
</evidence>
<dbReference type="InterPro" id="IPR006569">
    <property type="entry name" value="CID_dom"/>
</dbReference>
<evidence type="ECO:0000256" key="5">
    <source>
        <dbReference type="ARBA" id="ARBA00067342"/>
    </source>
</evidence>
<dbReference type="EMBL" id="JARPUR010000001">
    <property type="protein sequence ID" value="KAK4883913.1"/>
    <property type="molecule type" value="Genomic_DNA"/>
</dbReference>
<keyword evidence="1" id="KW-0488">Methylation</keyword>
<reference evidence="9" key="1">
    <citation type="submission" date="2023-01" db="EMBL/GenBank/DDBJ databases">
        <title>Key to firefly adult light organ development and bioluminescence: homeobox transcription factors regulate luciferase expression and transportation to peroxisome.</title>
        <authorList>
            <person name="Fu X."/>
        </authorList>
    </citation>
    <scope>NUCLEOTIDE SEQUENCE [LARGE SCALE GENOMIC DNA]</scope>
</reference>
<feature type="region of interest" description="Disordered" evidence="6">
    <location>
        <begin position="756"/>
        <end position="775"/>
    </location>
</feature>
<feature type="compositionally biased region" description="Basic and acidic residues" evidence="6">
    <location>
        <begin position="947"/>
        <end position="970"/>
    </location>
</feature>
<feature type="region of interest" description="Disordered" evidence="6">
    <location>
        <begin position="935"/>
        <end position="970"/>
    </location>
</feature>
<dbReference type="FunFam" id="1.25.40.90:FF:000020">
    <property type="entry name" value="regulation of nuclear pre-mRNA domain-containing protein 2 isoform X1"/>
    <property type="match status" value="1"/>
</dbReference>
<dbReference type="Proteomes" id="UP001353858">
    <property type="component" value="Unassembled WGS sequence"/>
</dbReference>
<feature type="region of interest" description="Disordered" evidence="6">
    <location>
        <begin position="492"/>
        <end position="550"/>
    </location>
</feature>
<feature type="compositionally biased region" description="Pro residues" evidence="6">
    <location>
        <begin position="494"/>
        <end position="503"/>
    </location>
</feature>
<dbReference type="GO" id="GO:0000993">
    <property type="term" value="F:RNA polymerase II complex binding"/>
    <property type="evidence" value="ECO:0007669"/>
    <property type="project" value="TreeGrafter"/>
</dbReference>
<dbReference type="GO" id="GO:0031124">
    <property type="term" value="P:mRNA 3'-end processing"/>
    <property type="evidence" value="ECO:0007669"/>
    <property type="project" value="TreeGrafter"/>
</dbReference>
<dbReference type="Gene3D" id="1.25.40.90">
    <property type="match status" value="1"/>
</dbReference>
<dbReference type="SMART" id="SM00582">
    <property type="entry name" value="RPR"/>
    <property type="match status" value="1"/>
</dbReference>
<feature type="domain" description="CID" evidence="7">
    <location>
        <begin position="13"/>
        <end position="142"/>
    </location>
</feature>